<dbReference type="AlphaFoldDB" id="A0A540VJ90"/>
<dbReference type="GO" id="GO:0030975">
    <property type="term" value="F:thiamine binding"/>
    <property type="evidence" value="ECO:0007669"/>
    <property type="project" value="TreeGrafter"/>
</dbReference>
<evidence type="ECO:0000256" key="1">
    <source>
        <dbReference type="ARBA" id="ARBA00022729"/>
    </source>
</evidence>
<dbReference type="PANTHER" id="PTHR30006">
    <property type="entry name" value="THIAMINE-BINDING PERIPLASMIC PROTEIN-RELATED"/>
    <property type="match status" value="1"/>
</dbReference>
<keyword evidence="4" id="KW-1185">Reference proteome</keyword>
<reference evidence="3 4" key="1">
    <citation type="submission" date="2019-06" db="EMBL/GenBank/DDBJ databases">
        <title>Genome sequence of Litorilinea aerophila BAA-2444.</title>
        <authorList>
            <person name="Maclea K.S."/>
            <person name="Maurais E.G."/>
            <person name="Iannazzi L.C."/>
        </authorList>
    </citation>
    <scope>NUCLEOTIDE SEQUENCE [LARGE SCALE GENOMIC DNA]</scope>
    <source>
        <strain evidence="3 4">ATCC BAA-2444</strain>
    </source>
</reference>
<dbReference type="Pfam" id="PF13416">
    <property type="entry name" value="SBP_bac_8"/>
    <property type="match status" value="1"/>
</dbReference>
<dbReference type="EMBL" id="VIGC01000006">
    <property type="protein sequence ID" value="TQE96827.1"/>
    <property type="molecule type" value="Genomic_DNA"/>
</dbReference>
<dbReference type="PANTHER" id="PTHR30006:SF2">
    <property type="entry name" value="ABC TRANSPORTER SUBSTRATE-BINDING PROTEIN"/>
    <property type="match status" value="1"/>
</dbReference>
<feature type="region of interest" description="Disordered" evidence="2">
    <location>
        <begin position="1"/>
        <end position="30"/>
    </location>
</feature>
<evidence type="ECO:0000313" key="3">
    <source>
        <dbReference type="EMBL" id="TQE96827.1"/>
    </source>
</evidence>
<dbReference type="GO" id="GO:0015888">
    <property type="term" value="P:thiamine transport"/>
    <property type="evidence" value="ECO:0007669"/>
    <property type="project" value="TreeGrafter"/>
</dbReference>
<evidence type="ECO:0000313" key="4">
    <source>
        <dbReference type="Proteomes" id="UP000317371"/>
    </source>
</evidence>
<dbReference type="InParanoid" id="A0A540VJ90"/>
<gene>
    <name evidence="3" type="ORF">FKZ61_06095</name>
</gene>
<dbReference type="SUPFAM" id="SSF53850">
    <property type="entry name" value="Periplasmic binding protein-like II"/>
    <property type="match status" value="1"/>
</dbReference>
<comment type="caution">
    <text evidence="3">The sequence shown here is derived from an EMBL/GenBank/DDBJ whole genome shotgun (WGS) entry which is preliminary data.</text>
</comment>
<accession>A0A540VJ90</accession>
<dbReference type="OrthoDB" id="9769319at2"/>
<dbReference type="CDD" id="cd13589">
    <property type="entry name" value="PBP2_polyamine_RpCGA009"/>
    <property type="match status" value="1"/>
</dbReference>
<protein>
    <submittedName>
        <fullName evidence="3">ABC transporter substrate-binding protein</fullName>
    </submittedName>
</protein>
<sequence>MAPAPTGAPAAEAPAAAGEEAPAAEAAPAGEPQELVVSTWGFNQDLIDKNLTRPFEEKYNVKIVYETGNNSERLTKLIARKDNPNVDVVHFAGSFTVRALEEGVLQPIDPSLLTHYDELYDWAKDPIGQNAGVGYAISSYLLIYRTDKIAEPITSWADLLREDVKGYVTVPDLATTNGPATIVMLAKAFGGDIDNTEPAWERLPQLADQIVTTYQRSSELVSLFQQEEVWLAPYSSFAIGNLLETGLPLQRVIPVEGIPGTPSVVSIVAGSQKVDLAHKYIDFLISNEVQTAMALDLVDSPTNMTVEVPEDVAGLLTYGDEMINSLIFLDQAKLNAYQEEWLERWNEIMLK</sequence>
<dbReference type="Proteomes" id="UP000317371">
    <property type="component" value="Unassembled WGS sequence"/>
</dbReference>
<name>A0A540VJ90_9CHLR</name>
<organism evidence="3 4">
    <name type="scientific">Litorilinea aerophila</name>
    <dbReference type="NCBI Taxonomy" id="1204385"/>
    <lineage>
        <taxon>Bacteria</taxon>
        <taxon>Bacillati</taxon>
        <taxon>Chloroflexota</taxon>
        <taxon>Caldilineae</taxon>
        <taxon>Caldilineales</taxon>
        <taxon>Caldilineaceae</taxon>
        <taxon>Litorilinea</taxon>
    </lineage>
</organism>
<proteinExistence type="predicted"/>
<dbReference type="Gene3D" id="3.40.190.10">
    <property type="entry name" value="Periplasmic binding protein-like II"/>
    <property type="match status" value="2"/>
</dbReference>
<dbReference type="InterPro" id="IPR006059">
    <property type="entry name" value="SBP"/>
</dbReference>
<dbReference type="GO" id="GO:0030288">
    <property type="term" value="C:outer membrane-bounded periplasmic space"/>
    <property type="evidence" value="ECO:0007669"/>
    <property type="project" value="TreeGrafter"/>
</dbReference>
<evidence type="ECO:0000256" key="2">
    <source>
        <dbReference type="SAM" id="MobiDB-lite"/>
    </source>
</evidence>
<keyword evidence="1" id="KW-0732">Signal</keyword>
<dbReference type="GO" id="GO:0030976">
    <property type="term" value="F:thiamine pyrophosphate binding"/>
    <property type="evidence" value="ECO:0007669"/>
    <property type="project" value="TreeGrafter"/>
</dbReference>